<keyword evidence="1" id="KW-0732">Signal</keyword>
<evidence type="ECO:0000313" key="2">
    <source>
        <dbReference type="EMBL" id="QDT71150.1"/>
    </source>
</evidence>
<evidence type="ECO:0000256" key="1">
    <source>
        <dbReference type="SAM" id="SignalP"/>
    </source>
</evidence>
<dbReference type="OrthoDB" id="289663at2"/>
<dbReference type="KEGG" id="llh:I41_03050"/>
<dbReference type="EMBL" id="CP036339">
    <property type="protein sequence ID" value="QDT71150.1"/>
    <property type="molecule type" value="Genomic_DNA"/>
</dbReference>
<protein>
    <submittedName>
        <fullName evidence="2">Uncharacterized protein</fullName>
    </submittedName>
</protein>
<keyword evidence="3" id="KW-1185">Reference proteome</keyword>
<reference evidence="2 3" key="1">
    <citation type="submission" date="2019-02" db="EMBL/GenBank/DDBJ databases">
        <title>Deep-cultivation of Planctomycetes and their phenomic and genomic characterization uncovers novel biology.</title>
        <authorList>
            <person name="Wiegand S."/>
            <person name="Jogler M."/>
            <person name="Boedeker C."/>
            <person name="Pinto D."/>
            <person name="Vollmers J."/>
            <person name="Rivas-Marin E."/>
            <person name="Kohn T."/>
            <person name="Peeters S.H."/>
            <person name="Heuer A."/>
            <person name="Rast P."/>
            <person name="Oberbeckmann S."/>
            <person name="Bunk B."/>
            <person name="Jeske O."/>
            <person name="Meyerdierks A."/>
            <person name="Storesund J.E."/>
            <person name="Kallscheuer N."/>
            <person name="Luecker S."/>
            <person name="Lage O.M."/>
            <person name="Pohl T."/>
            <person name="Merkel B.J."/>
            <person name="Hornburger P."/>
            <person name="Mueller R.-W."/>
            <person name="Bruemmer F."/>
            <person name="Labrenz M."/>
            <person name="Spormann A.M."/>
            <person name="Op den Camp H."/>
            <person name="Overmann J."/>
            <person name="Amann R."/>
            <person name="Jetten M.S.M."/>
            <person name="Mascher T."/>
            <person name="Medema M.H."/>
            <person name="Devos D.P."/>
            <person name="Kaster A.-K."/>
            <person name="Ovreas L."/>
            <person name="Rohde M."/>
            <person name="Galperin M.Y."/>
            <person name="Jogler C."/>
        </authorList>
    </citation>
    <scope>NUCLEOTIDE SEQUENCE [LARGE SCALE GENOMIC DNA]</scope>
    <source>
        <strain evidence="2 3">I41</strain>
    </source>
</reference>
<dbReference type="Proteomes" id="UP000317909">
    <property type="component" value="Chromosome"/>
</dbReference>
<feature type="chain" id="PRO_5022179506" evidence="1">
    <location>
        <begin position="21"/>
        <end position="193"/>
    </location>
</feature>
<evidence type="ECO:0000313" key="3">
    <source>
        <dbReference type="Proteomes" id="UP000317909"/>
    </source>
</evidence>
<feature type="signal peptide" evidence="1">
    <location>
        <begin position="1"/>
        <end position="20"/>
    </location>
</feature>
<proteinExistence type="predicted"/>
<name>A0A517TS04_9BACT</name>
<gene>
    <name evidence="2" type="ORF">I41_03050</name>
</gene>
<organism evidence="2 3">
    <name type="scientific">Lacipirellula limnantheis</name>
    <dbReference type="NCBI Taxonomy" id="2528024"/>
    <lineage>
        <taxon>Bacteria</taxon>
        <taxon>Pseudomonadati</taxon>
        <taxon>Planctomycetota</taxon>
        <taxon>Planctomycetia</taxon>
        <taxon>Pirellulales</taxon>
        <taxon>Lacipirellulaceae</taxon>
        <taxon>Lacipirellula</taxon>
    </lineage>
</organism>
<dbReference type="AlphaFoldDB" id="A0A517TS04"/>
<accession>A0A517TS04</accession>
<sequence length="193" mass="21302" precursor="true">MRAFLAAVALTSMFALQAHAQQQANYSQAQLNALKNHNSAATFTSDRVKSQIYNRSVPQYNFSNVNRGLFRGAMNGQGQGRSKPFSHVSQGPSSSPYLGMLADNPFTSTTSNYFNHVRPQIEQQKANEKLMMQNAKMQHQLNEIAAKPPYDITGSEDRAPTGHASVYQNNGGVYANPGGYYPQVQIRSVRGQK</sequence>
<dbReference type="RefSeq" id="WP_145430293.1">
    <property type="nucleotide sequence ID" value="NZ_CP036339.1"/>
</dbReference>